<gene>
    <name evidence="1" type="ORF">SDC9_141746</name>
</gene>
<accession>A0A645DZN3</accession>
<dbReference type="AlphaFoldDB" id="A0A645DZN3"/>
<proteinExistence type="predicted"/>
<comment type="caution">
    <text evidence="1">The sequence shown here is derived from an EMBL/GenBank/DDBJ whole genome shotgun (WGS) entry which is preliminary data.</text>
</comment>
<organism evidence="1">
    <name type="scientific">bioreactor metagenome</name>
    <dbReference type="NCBI Taxonomy" id="1076179"/>
    <lineage>
        <taxon>unclassified sequences</taxon>
        <taxon>metagenomes</taxon>
        <taxon>ecological metagenomes</taxon>
    </lineage>
</organism>
<evidence type="ECO:0000313" key="1">
    <source>
        <dbReference type="EMBL" id="MPM94598.1"/>
    </source>
</evidence>
<name>A0A645DZN3_9ZZZZ</name>
<dbReference type="EMBL" id="VSSQ01041201">
    <property type="protein sequence ID" value="MPM94598.1"/>
    <property type="molecule type" value="Genomic_DNA"/>
</dbReference>
<protein>
    <submittedName>
        <fullName evidence="1">Uncharacterized protein</fullName>
    </submittedName>
</protein>
<sequence>MKFDEELIETYLTKWQYVLRLRDWDIKYEIVNTEWRKTGDIKIDVTDRKAILMINNYNPKQTNLEALIIHELLHLKLWGMDQMIEQLLYFVFGQDENDPKFNFAYDQFVHVLEPTVEDLAKGFLTLGGENKEISFGRVQQQVHKELNKDNK</sequence>
<reference evidence="1" key="1">
    <citation type="submission" date="2019-08" db="EMBL/GenBank/DDBJ databases">
        <authorList>
            <person name="Kucharzyk K."/>
            <person name="Murdoch R.W."/>
            <person name="Higgins S."/>
            <person name="Loffler F."/>
        </authorList>
    </citation>
    <scope>NUCLEOTIDE SEQUENCE</scope>
</reference>